<dbReference type="AlphaFoldDB" id="A0A1A0DBV1"/>
<dbReference type="InterPro" id="IPR050789">
    <property type="entry name" value="Diverse_Enzym_Activities"/>
</dbReference>
<sequence length="386" mass="42276">MPSSAFSRRILLLGMTNLFYMPIKNSMASDTQNHFAQVEQIFQEAIKTNKTPGAVAAIGHQGQVVWKGVFGQRALVPHPEAMTWDTLFDMASLTKVLITAPAIMQLYERHLVQLDVPVCHYLPAFSGQGKQDITVRQLLTHYSGLPPDLDLSTPWVGRNTAIQMAFSCAPIHPAGEQFVYSDINFILLGLIIEKLSGLTLQDYATQNILKPLGLKRTFFAPAPTLYSTIAPTQYDEKGNLLRGIVHDPTTRRMGGIAGHAGLFSCADDMTRYAIALLNKRAGRSSPFPLKAETLVMMSSPQQPAGKTDQRGLGWDINTHYSTPRGDYFPVGSFGHTGFTGTSLWLVPQTDSFILILTNRVHPAGKGNVVALRRDVASAAALALEQL</sequence>
<dbReference type="GO" id="GO:0008745">
    <property type="term" value="F:N-acetylmuramoyl-L-alanine amidase activity"/>
    <property type="evidence" value="ECO:0007669"/>
    <property type="project" value="UniProtKB-EC"/>
</dbReference>
<evidence type="ECO:0000259" key="2">
    <source>
        <dbReference type="Pfam" id="PF00144"/>
    </source>
</evidence>
<evidence type="ECO:0000313" key="4">
    <source>
        <dbReference type="Proteomes" id="UP000093796"/>
    </source>
</evidence>
<reference evidence="3 4" key="1">
    <citation type="submission" date="2016-05" db="EMBL/GenBank/DDBJ databases">
        <title>Genome sequencing of Acetobacter pasteurianus strain SRCM100623.</title>
        <authorList>
            <person name="Song Y.R."/>
        </authorList>
    </citation>
    <scope>NUCLEOTIDE SEQUENCE [LARGE SCALE GENOMIC DNA]</scope>
    <source>
        <strain evidence="3 4">SRCM100623</strain>
    </source>
</reference>
<dbReference type="EMBL" id="LYUD01000105">
    <property type="protein sequence ID" value="OAZ72102.1"/>
    <property type="molecule type" value="Genomic_DNA"/>
</dbReference>
<accession>A0A1A0DBV1</accession>
<dbReference type="OrthoDB" id="5705574at2"/>
<feature type="domain" description="Beta-lactamase-related" evidence="2">
    <location>
        <begin position="38"/>
        <end position="371"/>
    </location>
</feature>
<dbReference type="Gene3D" id="3.40.710.10">
    <property type="entry name" value="DD-peptidase/beta-lactamase superfamily"/>
    <property type="match status" value="1"/>
</dbReference>
<dbReference type="Proteomes" id="UP000093796">
    <property type="component" value="Unassembled WGS sequence"/>
</dbReference>
<dbReference type="InterPro" id="IPR001466">
    <property type="entry name" value="Beta-lactam-related"/>
</dbReference>
<dbReference type="PANTHER" id="PTHR43283">
    <property type="entry name" value="BETA-LACTAMASE-RELATED"/>
    <property type="match status" value="1"/>
</dbReference>
<dbReference type="SUPFAM" id="SSF56601">
    <property type="entry name" value="beta-lactamase/transpeptidase-like"/>
    <property type="match status" value="1"/>
</dbReference>
<keyword evidence="1 3" id="KW-0378">Hydrolase</keyword>
<dbReference type="InterPro" id="IPR012338">
    <property type="entry name" value="Beta-lactam/transpept-like"/>
</dbReference>
<dbReference type="RefSeq" id="WP_064776217.1">
    <property type="nucleotide sequence ID" value="NZ_LYUD01000105.1"/>
</dbReference>
<gene>
    <name evidence="3" type="primary">cwlA</name>
    <name evidence="3" type="ORF">SRCM100623_01935</name>
</gene>
<evidence type="ECO:0000313" key="3">
    <source>
        <dbReference type="EMBL" id="OAZ72102.1"/>
    </source>
</evidence>
<dbReference type="PATRIC" id="fig|438.15.peg.2154"/>
<comment type="caution">
    <text evidence="3">The sequence shown here is derived from an EMBL/GenBank/DDBJ whole genome shotgun (WGS) entry which is preliminary data.</text>
</comment>
<dbReference type="Pfam" id="PF00144">
    <property type="entry name" value="Beta-lactamase"/>
    <property type="match status" value="1"/>
</dbReference>
<proteinExistence type="predicted"/>
<dbReference type="PANTHER" id="PTHR43283:SF11">
    <property type="entry name" value="BETA-LACTAMASE-RELATED DOMAIN-CONTAINING PROTEIN"/>
    <property type="match status" value="1"/>
</dbReference>
<dbReference type="eggNOG" id="COG1680">
    <property type="taxonomic scope" value="Bacteria"/>
</dbReference>
<protein>
    <submittedName>
        <fullName evidence="3">N-acetylmuramoyl-L-alanine amidase</fullName>
        <ecNumber evidence="3">3.5.1.28</ecNumber>
    </submittedName>
</protein>
<organism evidence="3 4">
    <name type="scientific">Acetobacter pasteurianus</name>
    <name type="common">Acetobacter turbidans</name>
    <dbReference type="NCBI Taxonomy" id="438"/>
    <lineage>
        <taxon>Bacteria</taxon>
        <taxon>Pseudomonadati</taxon>
        <taxon>Pseudomonadota</taxon>
        <taxon>Alphaproteobacteria</taxon>
        <taxon>Acetobacterales</taxon>
        <taxon>Acetobacteraceae</taxon>
        <taxon>Acetobacter</taxon>
    </lineage>
</organism>
<name>A0A1A0DBV1_ACEPA</name>
<evidence type="ECO:0000256" key="1">
    <source>
        <dbReference type="ARBA" id="ARBA00022801"/>
    </source>
</evidence>
<dbReference type="EC" id="3.5.1.28" evidence="3"/>